<dbReference type="EMBL" id="BSXW01001187">
    <property type="protein sequence ID" value="GMF34468.1"/>
    <property type="molecule type" value="Genomic_DNA"/>
</dbReference>
<keyword evidence="2" id="KW-0472">Membrane</keyword>
<gene>
    <name evidence="3" type="ORF">Plil01_001468000</name>
</gene>
<feature type="transmembrane region" description="Helical" evidence="2">
    <location>
        <begin position="243"/>
        <end position="266"/>
    </location>
</feature>
<feature type="region of interest" description="Disordered" evidence="1">
    <location>
        <begin position="81"/>
        <end position="105"/>
    </location>
</feature>
<evidence type="ECO:0000313" key="3">
    <source>
        <dbReference type="EMBL" id="GMF34468.1"/>
    </source>
</evidence>
<evidence type="ECO:0000313" key="4">
    <source>
        <dbReference type="Proteomes" id="UP001165083"/>
    </source>
</evidence>
<keyword evidence="4" id="KW-1185">Reference proteome</keyword>
<keyword evidence="2" id="KW-0812">Transmembrane</keyword>
<dbReference type="Proteomes" id="UP001165083">
    <property type="component" value="Unassembled WGS sequence"/>
</dbReference>
<evidence type="ECO:0000256" key="1">
    <source>
        <dbReference type="SAM" id="MobiDB-lite"/>
    </source>
</evidence>
<name>A0A9W6X9V8_9STRA</name>
<evidence type="ECO:0000256" key="2">
    <source>
        <dbReference type="SAM" id="Phobius"/>
    </source>
</evidence>
<dbReference type="AlphaFoldDB" id="A0A9W6X9V8"/>
<protein>
    <submittedName>
        <fullName evidence="3">Unnamed protein product</fullName>
    </submittedName>
</protein>
<comment type="caution">
    <text evidence="3">The sequence shown here is derived from an EMBL/GenBank/DDBJ whole genome shotgun (WGS) entry which is preliminary data.</text>
</comment>
<sequence length="301" mass="34455">MKHWRSKNIPFASRPSNGFASGKALTPMVTAKHGSEFIVIAANARVRVDSLTYFARRANAVWSRLFSYLRCNASRVTDAYRRGGSSRKSTSVQRSRTADMYESSTGRLPESAQVALDRLDSDLLVVNSHSNPRTVVKACKQRFVIKSFNTTTNCDWYILLLDRKTFWAPFKTFTDIGWHNHLLNYGEICYGFNKLCWSTLCNGSSYCFPTPIFDSDDITTGVHIDRSIDDDTKRKADQKRPTVRVLITEILQFWLCEIFMGFLYSGYFHIFSKLSRKVQTPFALLLPVMKVFMRNLLAKTA</sequence>
<organism evidence="3 4">
    <name type="scientific">Phytophthora lilii</name>
    <dbReference type="NCBI Taxonomy" id="2077276"/>
    <lineage>
        <taxon>Eukaryota</taxon>
        <taxon>Sar</taxon>
        <taxon>Stramenopiles</taxon>
        <taxon>Oomycota</taxon>
        <taxon>Peronosporomycetes</taxon>
        <taxon>Peronosporales</taxon>
        <taxon>Peronosporaceae</taxon>
        <taxon>Phytophthora</taxon>
    </lineage>
</organism>
<keyword evidence="2" id="KW-1133">Transmembrane helix</keyword>
<proteinExistence type="predicted"/>
<reference evidence="3" key="1">
    <citation type="submission" date="2023-04" db="EMBL/GenBank/DDBJ databases">
        <title>Phytophthora lilii NBRC 32176.</title>
        <authorList>
            <person name="Ichikawa N."/>
            <person name="Sato H."/>
            <person name="Tonouchi N."/>
        </authorList>
    </citation>
    <scope>NUCLEOTIDE SEQUENCE</scope>
    <source>
        <strain evidence="3">NBRC 32176</strain>
    </source>
</reference>
<accession>A0A9W6X9V8</accession>
<feature type="compositionally biased region" description="Polar residues" evidence="1">
    <location>
        <begin position="86"/>
        <end position="95"/>
    </location>
</feature>